<feature type="compositionally biased region" description="Basic and acidic residues" evidence="1">
    <location>
        <begin position="149"/>
        <end position="168"/>
    </location>
</feature>
<dbReference type="AlphaFoldDB" id="A0AAV9UHB4"/>
<dbReference type="EMBL" id="JAVHNS010000011">
    <property type="protein sequence ID" value="KAK6340113.1"/>
    <property type="molecule type" value="Genomic_DNA"/>
</dbReference>
<name>A0AAV9UHB4_9PEZI</name>
<feature type="region of interest" description="Disordered" evidence="1">
    <location>
        <begin position="148"/>
        <end position="168"/>
    </location>
</feature>
<evidence type="ECO:0000313" key="4">
    <source>
        <dbReference type="Proteomes" id="UP001373714"/>
    </source>
</evidence>
<proteinExistence type="predicted"/>
<feature type="compositionally biased region" description="Low complexity" evidence="1">
    <location>
        <begin position="308"/>
        <end position="317"/>
    </location>
</feature>
<organism evidence="3 4">
    <name type="scientific">Orbilia blumenaviensis</name>
    <dbReference type="NCBI Taxonomy" id="1796055"/>
    <lineage>
        <taxon>Eukaryota</taxon>
        <taxon>Fungi</taxon>
        <taxon>Dikarya</taxon>
        <taxon>Ascomycota</taxon>
        <taxon>Pezizomycotina</taxon>
        <taxon>Orbiliomycetes</taxon>
        <taxon>Orbiliales</taxon>
        <taxon>Orbiliaceae</taxon>
        <taxon>Orbilia</taxon>
    </lineage>
</organism>
<evidence type="ECO:0000256" key="1">
    <source>
        <dbReference type="SAM" id="MobiDB-lite"/>
    </source>
</evidence>
<comment type="caution">
    <text evidence="3">The sequence shown here is derived from an EMBL/GenBank/DDBJ whole genome shotgun (WGS) entry which is preliminary data.</text>
</comment>
<dbReference type="InterPro" id="IPR009686">
    <property type="entry name" value="Senescence/spartin_C"/>
</dbReference>
<protein>
    <recommendedName>
        <fullName evidence="2">Senescence domain-containing protein</fullName>
    </recommendedName>
</protein>
<dbReference type="Pfam" id="PF06911">
    <property type="entry name" value="Senescence"/>
    <property type="match status" value="1"/>
</dbReference>
<evidence type="ECO:0000259" key="2">
    <source>
        <dbReference type="Pfam" id="PF06911"/>
    </source>
</evidence>
<evidence type="ECO:0000313" key="3">
    <source>
        <dbReference type="EMBL" id="KAK6340113.1"/>
    </source>
</evidence>
<feature type="region of interest" description="Disordered" evidence="1">
    <location>
        <begin position="308"/>
        <end position="328"/>
    </location>
</feature>
<dbReference type="Proteomes" id="UP001373714">
    <property type="component" value="Unassembled WGS sequence"/>
</dbReference>
<gene>
    <name evidence="3" type="ORF">TWF730_001885</name>
</gene>
<feature type="compositionally biased region" description="Basic and acidic residues" evidence="1">
    <location>
        <begin position="318"/>
        <end position="328"/>
    </location>
</feature>
<sequence length="328" mass="34537">MATAPLVSIKDVKSSQIPPNSAAPIPLKSGTLTLTEPLVGSNPTSAKLFLTITPSASSADTTPLTLPIHPDFFLGSKSGLCQTFRFKITDDLGAIEIEFPETISEEDALNFEKVMVYNGFLKTGLVAGADDFSKTIAETANNLKNYLSRKTDERNEQAETPEKESEFSDITKEIVDTAEVATEKVAETSTTVGKTISEAVYSAGTWIGEKTGLNNNQDEMSSEQPKSLARETFDQTLEGAAITGRELGNGIKLVGSEIGESASKIVAHDHGDEAKNLVEGTRQTGANMGNAAVNLVEGTSVTINAAKAGAGATSGESEAGKKEGTEQE</sequence>
<keyword evidence="4" id="KW-1185">Reference proteome</keyword>
<reference evidence="3 4" key="1">
    <citation type="submission" date="2019-10" db="EMBL/GenBank/DDBJ databases">
        <authorList>
            <person name="Palmer J.M."/>
        </authorList>
    </citation>
    <scope>NUCLEOTIDE SEQUENCE [LARGE SCALE GENOMIC DNA]</scope>
    <source>
        <strain evidence="3 4">TWF730</strain>
    </source>
</reference>
<accession>A0AAV9UHB4</accession>
<feature type="domain" description="Senescence" evidence="2">
    <location>
        <begin position="124"/>
        <end position="307"/>
    </location>
</feature>